<dbReference type="Proteomes" id="UP000015106">
    <property type="component" value="Chromosome 2"/>
</dbReference>
<protein>
    <submittedName>
        <fullName evidence="2">Uncharacterized protein</fullName>
    </submittedName>
</protein>
<reference evidence="2" key="2">
    <citation type="submission" date="2018-03" db="EMBL/GenBank/DDBJ databases">
        <title>The Triticum urartu genome reveals the dynamic nature of wheat genome evolution.</title>
        <authorList>
            <person name="Ling H."/>
            <person name="Ma B."/>
            <person name="Shi X."/>
            <person name="Liu H."/>
            <person name="Dong L."/>
            <person name="Sun H."/>
            <person name="Cao Y."/>
            <person name="Gao Q."/>
            <person name="Zheng S."/>
            <person name="Li Y."/>
            <person name="Yu Y."/>
            <person name="Du H."/>
            <person name="Qi M."/>
            <person name="Li Y."/>
            <person name="Yu H."/>
            <person name="Cui Y."/>
            <person name="Wang N."/>
            <person name="Chen C."/>
            <person name="Wu H."/>
            <person name="Zhao Y."/>
            <person name="Zhang J."/>
            <person name="Li Y."/>
            <person name="Zhou W."/>
            <person name="Zhang B."/>
            <person name="Hu W."/>
            <person name="Eijk M."/>
            <person name="Tang J."/>
            <person name="Witsenboer H."/>
            <person name="Zhao S."/>
            <person name="Li Z."/>
            <person name="Zhang A."/>
            <person name="Wang D."/>
            <person name="Liang C."/>
        </authorList>
    </citation>
    <scope>NUCLEOTIDE SEQUENCE [LARGE SCALE GENOMIC DNA]</scope>
    <source>
        <strain evidence="2">cv. G1812</strain>
    </source>
</reference>
<name>A0A8R7TC18_TRIUA</name>
<reference evidence="3" key="1">
    <citation type="journal article" date="2013" name="Nature">
        <title>Draft genome of the wheat A-genome progenitor Triticum urartu.</title>
        <authorList>
            <person name="Ling H.Q."/>
            <person name="Zhao S."/>
            <person name="Liu D."/>
            <person name="Wang J."/>
            <person name="Sun H."/>
            <person name="Zhang C."/>
            <person name="Fan H."/>
            <person name="Li D."/>
            <person name="Dong L."/>
            <person name="Tao Y."/>
            <person name="Gao C."/>
            <person name="Wu H."/>
            <person name="Li Y."/>
            <person name="Cui Y."/>
            <person name="Guo X."/>
            <person name="Zheng S."/>
            <person name="Wang B."/>
            <person name="Yu K."/>
            <person name="Liang Q."/>
            <person name="Yang W."/>
            <person name="Lou X."/>
            <person name="Chen J."/>
            <person name="Feng M."/>
            <person name="Jian J."/>
            <person name="Zhang X."/>
            <person name="Luo G."/>
            <person name="Jiang Y."/>
            <person name="Liu J."/>
            <person name="Wang Z."/>
            <person name="Sha Y."/>
            <person name="Zhang B."/>
            <person name="Wu H."/>
            <person name="Tang D."/>
            <person name="Shen Q."/>
            <person name="Xue P."/>
            <person name="Zou S."/>
            <person name="Wang X."/>
            <person name="Liu X."/>
            <person name="Wang F."/>
            <person name="Yang Y."/>
            <person name="An X."/>
            <person name="Dong Z."/>
            <person name="Zhang K."/>
            <person name="Zhang X."/>
            <person name="Luo M.C."/>
            <person name="Dvorak J."/>
            <person name="Tong Y."/>
            <person name="Wang J."/>
            <person name="Yang H."/>
            <person name="Li Z."/>
            <person name="Wang D."/>
            <person name="Zhang A."/>
            <person name="Wang J."/>
        </authorList>
    </citation>
    <scope>NUCLEOTIDE SEQUENCE</scope>
    <source>
        <strain evidence="3">cv. G1812</strain>
    </source>
</reference>
<dbReference type="AlphaFoldDB" id="A0A8R7TC18"/>
<feature type="transmembrane region" description="Helical" evidence="1">
    <location>
        <begin position="46"/>
        <end position="69"/>
    </location>
</feature>
<accession>A0A8R7TC18</accession>
<sequence length="138" mass="13574">GHLAVLEDLVAVAVADVVDVLHDDDVDAGVPDGAAAGEEHRVVHRLVVAVGVGGHLHLLLLLALLLLLTAGLDDDQVLRVHGRAVVLPRQRDDGGLALVAGAEGGGEVVVEVGDGVAHLGGRVGAVVGSHGSGGGGGC</sequence>
<organism evidence="2 3">
    <name type="scientific">Triticum urartu</name>
    <name type="common">Red wild einkorn</name>
    <name type="synonym">Crithodium urartu</name>
    <dbReference type="NCBI Taxonomy" id="4572"/>
    <lineage>
        <taxon>Eukaryota</taxon>
        <taxon>Viridiplantae</taxon>
        <taxon>Streptophyta</taxon>
        <taxon>Embryophyta</taxon>
        <taxon>Tracheophyta</taxon>
        <taxon>Spermatophyta</taxon>
        <taxon>Magnoliopsida</taxon>
        <taxon>Liliopsida</taxon>
        <taxon>Poales</taxon>
        <taxon>Poaceae</taxon>
        <taxon>BOP clade</taxon>
        <taxon>Pooideae</taxon>
        <taxon>Triticodae</taxon>
        <taxon>Triticeae</taxon>
        <taxon>Triticinae</taxon>
        <taxon>Triticum</taxon>
    </lineage>
</organism>
<proteinExistence type="predicted"/>
<dbReference type="EnsemblPlants" id="TuG1812G0200000416.01.T01">
    <property type="protein sequence ID" value="TuG1812G0200000416.01.T01.cds246727"/>
    <property type="gene ID" value="TuG1812G0200000416.01"/>
</dbReference>
<evidence type="ECO:0000256" key="1">
    <source>
        <dbReference type="SAM" id="Phobius"/>
    </source>
</evidence>
<evidence type="ECO:0000313" key="3">
    <source>
        <dbReference type="Proteomes" id="UP000015106"/>
    </source>
</evidence>
<evidence type="ECO:0000313" key="2">
    <source>
        <dbReference type="EnsemblPlants" id="TuG1812G0200000416.01.T01.cds246727"/>
    </source>
</evidence>
<keyword evidence="1" id="KW-0472">Membrane</keyword>
<keyword evidence="1" id="KW-1133">Transmembrane helix</keyword>
<reference evidence="2" key="3">
    <citation type="submission" date="2022-06" db="UniProtKB">
        <authorList>
            <consortium name="EnsemblPlants"/>
        </authorList>
    </citation>
    <scope>IDENTIFICATION</scope>
</reference>
<keyword evidence="3" id="KW-1185">Reference proteome</keyword>
<keyword evidence="1" id="KW-0812">Transmembrane</keyword>
<dbReference type="Gramene" id="TuG1812G0200000416.01.T01">
    <property type="protein sequence ID" value="TuG1812G0200000416.01.T01.cds246727"/>
    <property type="gene ID" value="TuG1812G0200000416.01"/>
</dbReference>